<keyword evidence="1" id="KW-0315">Glutamine amidotransferase</keyword>
<dbReference type="Proteomes" id="UP000325081">
    <property type="component" value="Unassembled WGS sequence"/>
</dbReference>
<organism evidence="1 2">
    <name type="scientific">Striga asiatica</name>
    <name type="common">Asiatic witchweed</name>
    <name type="synonym">Buchnera asiatica</name>
    <dbReference type="NCBI Taxonomy" id="4170"/>
    <lineage>
        <taxon>Eukaryota</taxon>
        <taxon>Viridiplantae</taxon>
        <taxon>Streptophyta</taxon>
        <taxon>Embryophyta</taxon>
        <taxon>Tracheophyta</taxon>
        <taxon>Spermatophyta</taxon>
        <taxon>Magnoliopsida</taxon>
        <taxon>eudicotyledons</taxon>
        <taxon>Gunneridae</taxon>
        <taxon>Pentapetalae</taxon>
        <taxon>asterids</taxon>
        <taxon>lamiids</taxon>
        <taxon>Lamiales</taxon>
        <taxon>Orobanchaceae</taxon>
        <taxon>Buchnereae</taxon>
        <taxon>Striga</taxon>
    </lineage>
</organism>
<keyword evidence="1" id="KW-0808">Transferase</keyword>
<comment type="caution">
    <text evidence="1">The sequence shown here is derived from an EMBL/GenBank/DDBJ whole genome shotgun (WGS) entry which is preliminary data.</text>
</comment>
<accession>A0A5A7R2P4</accession>
<proteinExistence type="predicted"/>
<protein>
    <submittedName>
        <fullName evidence="1">Class I glutamine amidotransferase-likesuperfamily protein</fullName>
    </submittedName>
</protein>
<reference evidence="2" key="1">
    <citation type="journal article" date="2019" name="Curr. Biol.">
        <title>Genome Sequence of Striga asiatica Provides Insight into the Evolution of Plant Parasitism.</title>
        <authorList>
            <person name="Yoshida S."/>
            <person name="Kim S."/>
            <person name="Wafula E.K."/>
            <person name="Tanskanen J."/>
            <person name="Kim Y.M."/>
            <person name="Honaas L."/>
            <person name="Yang Z."/>
            <person name="Spallek T."/>
            <person name="Conn C.E."/>
            <person name="Ichihashi Y."/>
            <person name="Cheong K."/>
            <person name="Cui S."/>
            <person name="Der J.P."/>
            <person name="Gundlach H."/>
            <person name="Jiao Y."/>
            <person name="Hori C."/>
            <person name="Ishida J.K."/>
            <person name="Kasahara H."/>
            <person name="Kiba T."/>
            <person name="Kim M.S."/>
            <person name="Koo N."/>
            <person name="Laohavisit A."/>
            <person name="Lee Y.H."/>
            <person name="Lumba S."/>
            <person name="McCourt P."/>
            <person name="Mortimer J.C."/>
            <person name="Mutuku J.M."/>
            <person name="Nomura T."/>
            <person name="Sasaki-Sekimoto Y."/>
            <person name="Seto Y."/>
            <person name="Wang Y."/>
            <person name="Wakatake T."/>
            <person name="Sakakibara H."/>
            <person name="Demura T."/>
            <person name="Yamaguchi S."/>
            <person name="Yoneyama K."/>
            <person name="Manabe R.I."/>
            <person name="Nelson D.C."/>
            <person name="Schulman A.H."/>
            <person name="Timko M.P."/>
            <person name="dePamphilis C.W."/>
            <person name="Choi D."/>
            <person name="Shirasu K."/>
        </authorList>
    </citation>
    <scope>NUCLEOTIDE SEQUENCE [LARGE SCALE GENOMIC DNA]</scope>
    <source>
        <strain evidence="2">cv. UVA1</strain>
    </source>
</reference>
<name>A0A5A7R2P4_STRAF</name>
<dbReference type="AlphaFoldDB" id="A0A5A7R2P4"/>
<sequence>MVVPAHYINSRLVAIDISSDLVPDVVEGHGPFKGLEFIGTEEADERAVMGDGDGPYAGPEDGFEVEVAVGEVGRSFCHSEEPWIMRESRSGRLGLGLVGLERSQWDMTATRAVQAPSPAAFGLRWSNEARKTGAVSFDCPSRLTSSFCSQEPSGLSWVMSGSGISFWKEIRG</sequence>
<keyword evidence="2" id="KW-1185">Reference proteome</keyword>
<gene>
    <name evidence="1" type="ORF">STAS_29096</name>
</gene>
<dbReference type="GO" id="GO:0016740">
    <property type="term" value="F:transferase activity"/>
    <property type="evidence" value="ECO:0007669"/>
    <property type="project" value="UniProtKB-KW"/>
</dbReference>
<evidence type="ECO:0000313" key="1">
    <source>
        <dbReference type="EMBL" id="GER51688.1"/>
    </source>
</evidence>
<dbReference type="EMBL" id="BKCP01009848">
    <property type="protein sequence ID" value="GER51688.1"/>
    <property type="molecule type" value="Genomic_DNA"/>
</dbReference>
<evidence type="ECO:0000313" key="2">
    <source>
        <dbReference type="Proteomes" id="UP000325081"/>
    </source>
</evidence>